<sequence length="421" mass="47459">MLSKDAFWWEKLGFPSFSEGTGENQGFPDPGEVVSYYRSKKEIITEDGRRRTCRQIDLANMLGVSESWVRAMELQNKGLDSISRRKALVLALNIPPILLGLVPITDLLSQTQSSLHTTPTSLSWLHDSLSDAWQLYYTGTHTQVKENVGRKIHYLSIFAEAEDTHLKNQLLALQCRFYFLSARIACDQTEYQEAYSYLRKATKIAEQLDDKELLALCYFWRGRAYLEEERYPAAVIALNKALSHTKDNAGKVVVPPSLYGCTLLELGLARAYTIDPQNKKAKQEVLDLFQKAKTVASQAPTSDSTFVMINLGRYYHFKAEALIAMKMPEEALEALDKADMHTAPQFTRRKAYIGILRAQAALDMEDYTYAAHQALEAVNTCKAIRSEVNLEELKHIGKALNTSPFANSETVGKLNIALMNI</sequence>
<dbReference type="SMART" id="SM00028">
    <property type="entry name" value="TPR"/>
    <property type="match status" value="3"/>
</dbReference>
<dbReference type="SUPFAM" id="SSF48452">
    <property type="entry name" value="TPR-like"/>
    <property type="match status" value="1"/>
</dbReference>
<dbReference type="EMBL" id="QKUF01000061">
    <property type="protein sequence ID" value="PZW18077.1"/>
    <property type="molecule type" value="Genomic_DNA"/>
</dbReference>
<dbReference type="AlphaFoldDB" id="A0A326TRJ8"/>
<keyword evidence="1" id="KW-0802">TPR repeat</keyword>
<protein>
    <submittedName>
        <fullName evidence="2">Tetratricopeptide repeat protein</fullName>
    </submittedName>
</protein>
<comment type="caution">
    <text evidence="2">The sequence shown here is derived from an EMBL/GenBank/DDBJ whole genome shotgun (WGS) entry which is preliminary data.</text>
</comment>
<dbReference type="Proteomes" id="UP000248806">
    <property type="component" value="Unassembled WGS sequence"/>
</dbReference>
<evidence type="ECO:0000313" key="2">
    <source>
        <dbReference type="EMBL" id="PZW18077.1"/>
    </source>
</evidence>
<dbReference type="InterPro" id="IPR019734">
    <property type="entry name" value="TPR_rpt"/>
</dbReference>
<dbReference type="Gene3D" id="1.25.40.10">
    <property type="entry name" value="Tetratricopeptide repeat domain"/>
    <property type="match status" value="1"/>
</dbReference>
<evidence type="ECO:0000313" key="3">
    <source>
        <dbReference type="Proteomes" id="UP000248806"/>
    </source>
</evidence>
<reference evidence="2 3" key="1">
    <citation type="submission" date="2018-06" db="EMBL/GenBank/DDBJ databases">
        <title>Genomic Encyclopedia of Archaeal and Bacterial Type Strains, Phase II (KMG-II): from individual species to whole genera.</title>
        <authorList>
            <person name="Goeker M."/>
        </authorList>
    </citation>
    <scope>NUCLEOTIDE SEQUENCE [LARGE SCALE GENOMIC DNA]</scope>
    <source>
        <strain evidence="2 3">ATCC BAA-1881</strain>
    </source>
</reference>
<evidence type="ECO:0000256" key="1">
    <source>
        <dbReference type="PROSITE-ProRule" id="PRU00339"/>
    </source>
</evidence>
<dbReference type="Pfam" id="PF13424">
    <property type="entry name" value="TPR_12"/>
    <property type="match status" value="1"/>
</dbReference>
<dbReference type="InterPro" id="IPR011990">
    <property type="entry name" value="TPR-like_helical_dom_sf"/>
</dbReference>
<gene>
    <name evidence="2" type="ORF">EI42_06348</name>
</gene>
<accession>A0A326TRJ8</accession>
<proteinExistence type="predicted"/>
<name>A0A326TRJ8_THEHA</name>
<feature type="repeat" description="TPR" evidence="1">
    <location>
        <begin position="215"/>
        <end position="248"/>
    </location>
</feature>
<organism evidence="2 3">
    <name type="scientific">Thermosporothrix hazakensis</name>
    <dbReference type="NCBI Taxonomy" id="644383"/>
    <lineage>
        <taxon>Bacteria</taxon>
        <taxon>Bacillati</taxon>
        <taxon>Chloroflexota</taxon>
        <taxon>Ktedonobacteria</taxon>
        <taxon>Ktedonobacterales</taxon>
        <taxon>Thermosporotrichaceae</taxon>
        <taxon>Thermosporothrix</taxon>
    </lineage>
</organism>
<dbReference type="RefSeq" id="WP_170143053.1">
    <property type="nucleotide sequence ID" value="NZ_BIFX01000002.1"/>
</dbReference>
<dbReference type="PROSITE" id="PS50005">
    <property type="entry name" value="TPR"/>
    <property type="match status" value="1"/>
</dbReference>
<keyword evidence="3" id="KW-1185">Reference proteome</keyword>